<dbReference type="Proteomes" id="UP000007394">
    <property type="component" value="Chromosome"/>
</dbReference>
<organism evidence="1 2">
    <name type="scientific">Ignavibacterium album (strain DSM 19864 / JCM 16511 / NBRC 101810 / Mat9-16)</name>
    <dbReference type="NCBI Taxonomy" id="945713"/>
    <lineage>
        <taxon>Bacteria</taxon>
        <taxon>Pseudomonadati</taxon>
        <taxon>Ignavibacteriota</taxon>
        <taxon>Ignavibacteria</taxon>
        <taxon>Ignavibacteriales</taxon>
        <taxon>Ignavibacteriaceae</taxon>
        <taxon>Ignavibacterium</taxon>
    </lineage>
</organism>
<accession>I0AG45</accession>
<dbReference type="InterPro" id="IPR038672">
    <property type="entry name" value="CpcT/CpeT_sf"/>
</dbReference>
<proteinExistence type="predicted"/>
<dbReference type="HOGENOM" id="CLU_2584999_0_0_10"/>
<sequence length="80" mass="9540">MIGSFNSEEQLKNDSDYYNISLEMHRIWPDRNDGYWLHIEQAVASNKDKPYRQRIYHIFEDNGVIKSVIYSIPDEKNFVG</sequence>
<dbReference type="KEGG" id="ial:IALB_0240"/>
<dbReference type="STRING" id="945713.IALB_0240"/>
<dbReference type="AlphaFoldDB" id="I0AG45"/>
<evidence type="ECO:0000313" key="1">
    <source>
        <dbReference type="EMBL" id="AFH47952.1"/>
    </source>
</evidence>
<gene>
    <name evidence="1" type="ordered locus">IALB_0240</name>
</gene>
<keyword evidence="2" id="KW-1185">Reference proteome</keyword>
<reference evidence="1 2" key="1">
    <citation type="journal article" date="2012" name="Front. Microbiol.">
        <title>Complete genome of Ignavibacterium album, a metabolically versatile, flagellated, facultative anaerobe from the phylum Chlorobi.</title>
        <authorList>
            <person name="Liu Z."/>
            <person name="Frigaard N.-U."/>
            <person name="Vogl K."/>
            <person name="Iino T."/>
            <person name="Ohkuma M."/>
            <person name="Overmann J."/>
            <person name="Bryant D.A."/>
        </authorList>
    </citation>
    <scope>NUCLEOTIDE SEQUENCE [LARGE SCALE GENOMIC DNA]</scope>
    <source>
        <strain evidence="2">DSM 19864 / JCM 16511 / NBRC 101810 / Mat9-16</strain>
    </source>
</reference>
<dbReference type="Gene3D" id="2.40.128.590">
    <property type="entry name" value="CpcT/CpeT domain"/>
    <property type="match status" value="1"/>
</dbReference>
<dbReference type="GO" id="GO:0016829">
    <property type="term" value="F:lyase activity"/>
    <property type="evidence" value="ECO:0007669"/>
    <property type="project" value="InterPro"/>
</dbReference>
<dbReference type="EMBL" id="CP003418">
    <property type="protein sequence ID" value="AFH47952.1"/>
    <property type="molecule type" value="Genomic_DNA"/>
</dbReference>
<evidence type="ECO:0000313" key="2">
    <source>
        <dbReference type="Proteomes" id="UP000007394"/>
    </source>
</evidence>
<dbReference type="OrthoDB" id="1159708at2"/>
<protein>
    <submittedName>
        <fullName evidence="1">Uncharacterized protein</fullName>
    </submittedName>
</protein>
<dbReference type="InterPro" id="IPR010404">
    <property type="entry name" value="CpcT/CpeT"/>
</dbReference>
<dbReference type="Pfam" id="PF06206">
    <property type="entry name" value="CpeT"/>
    <property type="match status" value="1"/>
</dbReference>
<name>I0AG45_IGNAJ</name>